<evidence type="ECO:0000256" key="2">
    <source>
        <dbReference type="ARBA" id="ARBA00022729"/>
    </source>
</evidence>
<dbReference type="InterPro" id="IPR044993">
    <property type="entry name" value="BXL"/>
</dbReference>
<dbReference type="InterPro" id="IPR026891">
    <property type="entry name" value="Fn3-like"/>
</dbReference>
<dbReference type="InterPro" id="IPR036881">
    <property type="entry name" value="Glyco_hydro_3_C_sf"/>
</dbReference>
<evidence type="ECO:0000256" key="3">
    <source>
        <dbReference type="ARBA" id="ARBA00022801"/>
    </source>
</evidence>
<dbReference type="InterPro" id="IPR002772">
    <property type="entry name" value="Glyco_hydro_3_C"/>
</dbReference>
<dbReference type="RefSeq" id="WP_235323432.1">
    <property type="nucleotide sequence ID" value="NZ_JAFBIT010000002.1"/>
</dbReference>
<dbReference type="Pfam" id="PF01915">
    <property type="entry name" value="Glyco_hydro_3_C"/>
    <property type="match status" value="1"/>
</dbReference>
<organism evidence="5 6">
    <name type="scientific">Anaeromassilibacillus senegalensis</name>
    <dbReference type="NCBI Taxonomy" id="1673717"/>
    <lineage>
        <taxon>Bacteria</taxon>
        <taxon>Bacillati</taxon>
        <taxon>Bacillota</taxon>
        <taxon>Clostridia</taxon>
        <taxon>Eubacteriales</taxon>
        <taxon>Acutalibacteraceae</taxon>
        <taxon>Anaeromassilibacillus</taxon>
    </lineage>
</organism>
<dbReference type="SUPFAM" id="SSF51445">
    <property type="entry name" value="(Trans)glycosidases"/>
    <property type="match status" value="1"/>
</dbReference>
<keyword evidence="3 5" id="KW-0378">Hydrolase</keyword>
<dbReference type="Gene3D" id="2.60.40.10">
    <property type="entry name" value="Immunoglobulins"/>
    <property type="match status" value="1"/>
</dbReference>
<dbReference type="InterPro" id="IPR005084">
    <property type="entry name" value="CBM6"/>
</dbReference>
<dbReference type="Pfam" id="PF14310">
    <property type="entry name" value="Fn3-like"/>
    <property type="match status" value="1"/>
</dbReference>
<dbReference type="CDD" id="cd04084">
    <property type="entry name" value="CBM6_xylanase-like"/>
    <property type="match status" value="1"/>
</dbReference>
<evidence type="ECO:0000259" key="4">
    <source>
        <dbReference type="SMART" id="SM01217"/>
    </source>
</evidence>
<dbReference type="Gene3D" id="2.60.120.260">
    <property type="entry name" value="Galactose-binding domain-like"/>
    <property type="match status" value="1"/>
</dbReference>
<evidence type="ECO:0000256" key="1">
    <source>
        <dbReference type="ARBA" id="ARBA00005336"/>
    </source>
</evidence>
<dbReference type="CDD" id="cd23343">
    <property type="entry name" value="beta-trefoil_FSCN_BglX-like"/>
    <property type="match status" value="1"/>
</dbReference>
<dbReference type="InterPro" id="IPR001764">
    <property type="entry name" value="Glyco_hydro_3_N"/>
</dbReference>
<dbReference type="InterPro" id="IPR036962">
    <property type="entry name" value="Glyco_hydro_3_N_sf"/>
</dbReference>
<comment type="caution">
    <text evidence="5">The sequence shown here is derived from an EMBL/GenBank/DDBJ whole genome shotgun (WGS) entry which is preliminary data.</text>
</comment>
<gene>
    <name evidence="5" type="ORF">JQM67_07160</name>
</gene>
<keyword evidence="2" id="KW-0732">Signal</keyword>
<keyword evidence="6" id="KW-1185">Reference proteome</keyword>
<feature type="domain" description="Fibronectin type III-like" evidence="4">
    <location>
        <begin position="735"/>
        <end position="805"/>
    </location>
</feature>
<comment type="similarity">
    <text evidence="1">Belongs to the glycosyl hydrolase 3 family.</text>
</comment>
<proteinExistence type="inferred from homology"/>
<dbReference type="SUPFAM" id="SSF52279">
    <property type="entry name" value="Beta-D-glucan exohydrolase, C-terminal domain"/>
    <property type="match status" value="1"/>
</dbReference>
<dbReference type="Pfam" id="PF00933">
    <property type="entry name" value="Glyco_hydro_3"/>
    <property type="match status" value="1"/>
</dbReference>
<dbReference type="Pfam" id="PF03422">
    <property type="entry name" value="CBM_6"/>
    <property type="match status" value="1"/>
</dbReference>
<dbReference type="InterPro" id="IPR008979">
    <property type="entry name" value="Galactose-bd-like_sf"/>
</dbReference>
<dbReference type="PANTHER" id="PTHR42721">
    <property type="entry name" value="SUGAR HYDROLASE-RELATED"/>
    <property type="match status" value="1"/>
</dbReference>
<dbReference type="EMBL" id="JAFBIT010000002">
    <property type="protein sequence ID" value="MCF2652376.1"/>
    <property type="molecule type" value="Genomic_DNA"/>
</dbReference>
<dbReference type="GO" id="GO:0016787">
    <property type="term" value="F:hydrolase activity"/>
    <property type="evidence" value="ECO:0007669"/>
    <property type="project" value="UniProtKB-KW"/>
</dbReference>
<dbReference type="Gene3D" id="3.40.50.1700">
    <property type="entry name" value="Glycoside hydrolase family 3 C-terminal domain"/>
    <property type="match status" value="1"/>
</dbReference>
<dbReference type="InterPro" id="IPR017853">
    <property type="entry name" value="GH"/>
</dbReference>
<evidence type="ECO:0000313" key="6">
    <source>
        <dbReference type="Proteomes" id="UP001299220"/>
    </source>
</evidence>
<dbReference type="InterPro" id="IPR013783">
    <property type="entry name" value="Ig-like_fold"/>
</dbReference>
<sequence length="948" mass="104719">MKYRFQDSSLSHEERARDLLSQLTREEKIGMVTSNLGDVPRLGIQGTHFGVEIARGVVNRDQKRETTILPQPWGMAAMFDDALMERLGDMAGDEIRITHDAAVHPSSLVLWGPTVDMERDPRWGRNEEAYGEDPCLTGKMTAAFTRGLAGHDAKYLKCAPLLKHFYANNYEGERQTTNANITPRLKREYYLKAFEPAIREGGAVGLMTAYNRINGVEGVNNPDVTEICKKEWGMIFAVSDGGDFGQNVAAHRTYADHAKSIADILGVGADMMLDSRTMVDPAVREALENGYLTEENLDKAVYSMLLLRFMLGDFDAEHPYVHVDPAKLASPAHKELAVKAAEESMILLENRGMLPLQDDGKCTVAVIGPLANENYTCWYCGYAPNQTPVVKGFEEQLGRERVLFDPCFDRVKIKSKKTGKYLRVAQGGIVYADADRDEADVFERADWDFGAWTLRSVRTGKYITEGEGFAKAKSGESTDEKKMTLNPPMACVAEEAFGWFVMELLYAAEENGTLYLQSWQKRDIVIDGENQLVSAAFSGNHICKQFELEVVSSGAERAAALAKQADHVIVCAGNHPLINAREEYDRPDIRLPKAQTALLNAAAAANESTLLYMVTGYPFAINAEKDVAKAVLVSTHLGPCLGHVAAKTVFGGNNPAGRTPTTWYKSVRDLPAIDDYDIAKNRVTYLYFDGEPLYAFGYGLSYTTFAYSDLTVQVENGVVTATVRVQNTGKYDGDEVVQLYMGLPGSLRVRPIRALKAFRRVHVKAGEMETVALTFKVDDLAVWCNGRKIYTVEQGVYKLEIGAASSDIRLTADVAIDGEVFPGRPGVLKQEAIDADNYRGVQFLTDKNDGQTYVEAKDFRSFIVYKNMDLTGCNAFECALSSPAGDVELILADNKTGAVLGRLSHIGTGSLTHFVSMTCPVAPTDGLTDLRVIFTKQTSLKHFRFYTI</sequence>
<protein>
    <submittedName>
        <fullName evidence="5">Glycoside hydrolase family 3 C-terminal domain-containing protein</fullName>
    </submittedName>
</protein>
<dbReference type="SUPFAM" id="SSF49785">
    <property type="entry name" value="Galactose-binding domain-like"/>
    <property type="match status" value="1"/>
</dbReference>
<dbReference type="Proteomes" id="UP001299220">
    <property type="component" value="Unassembled WGS sequence"/>
</dbReference>
<dbReference type="SMART" id="SM01217">
    <property type="entry name" value="Fn3_like"/>
    <property type="match status" value="1"/>
</dbReference>
<accession>A0ABS9CMK8</accession>
<name>A0ABS9CMK8_9FIRM</name>
<dbReference type="Gene3D" id="2.60.120.380">
    <property type="match status" value="1"/>
</dbReference>
<dbReference type="Gene3D" id="3.20.20.300">
    <property type="entry name" value="Glycoside hydrolase, family 3, N-terminal domain"/>
    <property type="match status" value="1"/>
</dbReference>
<dbReference type="InterPro" id="IPR008999">
    <property type="entry name" value="Actin-crosslinking"/>
</dbReference>
<evidence type="ECO:0000313" key="5">
    <source>
        <dbReference type="EMBL" id="MCF2652376.1"/>
    </source>
</evidence>
<dbReference type="SUPFAM" id="SSF50405">
    <property type="entry name" value="Actin-crosslinking proteins"/>
    <property type="match status" value="1"/>
</dbReference>
<dbReference type="PANTHER" id="PTHR42721:SF3">
    <property type="entry name" value="BETA-D-XYLOSIDASE 5-RELATED"/>
    <property type="match status" value="1"/>
</dbReference>
<reference evidence="5 6" key="1">
    <citation type="submission" date="2020-12" db="EMBL/GenBank/DDBJ databases">
        <title>Whole genome sequences of gut porcine anaerobes.</title>
        <authorList>
            <person name="Kubasova T."/>
            <person name="Jahodarova E."/>
            <person name="Rychlik I."/>
        </authorList>
    </citation>
    <scope>NUCLEOTIDE SEQUENCE [LARGE SCALE GENOMIC DNA]</scope>
    <source>
        <strain evidence="5 6">An867</strain>
    </source>
</reference>